<dbReference type="Proteomes" id="UP000552709">
    <property type="component" value="Unassembled WGS sequence"/>
</dbReference>
<sequence length="249" mass="27210">MPYPSVRFPPYCRLLALLLTPSSVLAAGLPHVTFDARPLSLQAVTRTGPAETYPLGFKAPPHVGVALGPKNQAVGGFNVYPLAEVLRLNPDPNGAAQREIAALRTLLAKRPPGSGVKGDLPFFPPKAGDQVVRTAVKYLHFQGGRGVRYLVAYSFEVAPLVRSELFYTFVGLTNDGKHLLTFGYDVMLSEIPLDYWATPALRQEQDAVFSDAGGAYRKHLTQMTHVLAGLTNDPRLTRIDQFISTIRVQ</sequence>
<feature type="signal peptide" evidence="1">
    <location>
        <begin position="1"/>
        <end position="26"/>
    </location>
</feature>
<dbReference type="EMBL" id="JACHFL010000017">
    <property type="protein sequence ID" value="MBB5365385.1"/>
    <property type="molecule type" value="Genomic_DNA"/>
</dbReference>
<protein>
    <submittedName>
        <fullName evidence="2">Uncharacterized protein</fullName>
    </submittedName>
</protein>
<keyword evidence="1" id="KW-0732">Signal</keyword>
<keyword evidence="3" id="KW-1185">Reference proteome</keyword>
<evidence type="ECO:0000313" key="3">
    <source>
        <dbReference type="Proteomes" id="UP000552709"/>
    </source>
</evidence>
<dbReference type="RefSeq" id="WP_184136809.1">
    <property type="nucleotide sequence ID" value="NZ_JACHFL010000017.1"/>
</dbReference>
<name>A0A7W8NH13_9DEIO</name>
<reference evidence="2 3" key="1">
    <citation type="submission" date="2020-08" db="EMBL/GenBank/DDBJ databases">
        <title>Genomic Encyclopedia of Type Strains, Phase IV (KMG-IV): sequencing the most valuable type-strain genomes for metagenomic binning, comparative biology and taxonomic classification.</title>
        <authorList>
            <person name="Goeker M."/>
        </authorList>
    </citation>
    <scope>NUCLEOTIDE SEQUENCE [LARGE SCALE GENOMIC DNA]</scope>
    <source>
        <strain evidence="2 3">DSM 27939</strain>
    </source>
</reference>
<organism evidence="2 3">
    <name type="scientific">Deinococcus humi</name>
    <dbReference type="NCBI Taxonomy" id="662880"/>
    <lineage>
        <taxon>Bacteria</taxon>
        <taxon>Thermotogati</taxon>
        <taxon>Deinococcota</taxon>
        <taxon>Deinococci</taxon>
        <taxon>Deinococcales</taxon>
        <taxon>Deinococcaceae</taxon>
        <taxon>Deinococcus</taxon>
    </lineage>
</organism>
<feature type="chain" id="PRO_5031533979" evidence="1">
    <location>
        <begin position="27"/>
        <end position="249"/>
    </location>
</feature>
<gene>
    <name evidence="2" type="ORF">HNQ08_004506</name>
</gene>
<dbReference type="AlphaFoldDB" id="A0A7W8NH13"/>
<evidence type="ECO:0000256" key="1">
    <source>
        <dbReference type="SAM" id="SignalP"/>
    </source>
</evidence>
<proteinExistence type="predicted"/>
<evidence type="ECO:0000313" key="2">
    <source>
        <dbReference type="EMBL" id="MBB5365385.1"/>
    </source>
</evidence>
<accession>A0A7W8NH13</accession>
<comment type="caution">
    <text evidence="2">The sequence shown here is derived from an EMBL/GenBank/DDBJ whole genome shotgun (WGS) entry which is preliminary data.</text>
</comment>